<name>A0A0C2FZ79_9BILA</name>
<evidence type="ECO:0000313" key="1">
    <source>
        <dbReference type="EMBL" id="KIH53900.1"/>
    </source>
</evidence>
<dbReference type="EMBL" id="KN740136">
    <property type="protein sequence ID" value="KIH53900.1"/>
    <property type="molecule type" value="Genomic_DNA"/>
</dbReference>
<reference evidence="1 2" key="1">
    <citation type="submission" date="2013-12" db="EMBL/GenBank/DDBJ databases">
        <title>Draft genome of the parsitic nematode Ancylostoma duodenale.</title>
        <authorList>
            <person name="Mitreva M."/>
        </authorList>
    </citation>
    <scope>NUCLEOTIDE SEQUENCE [LARGE SCALE GENOMIC DNA]</scope>
    <source>
        <strain evidence="1 2">Zhejiang</strain>
    </source>
</reference>
<dbReference type="AlphaFoldDB" id="A0A0C2FZ79"/>
<sequence>MYPLDPGVADIQKTLALAVVELPSSNLKQKLIRNRLYDRICTTPDCKICSEGRGGACMTSIVVYLISCSECGDEYVGQTGRPLCIRIKKPLDGKAKLCPATPLSSHRVRCHNGADFEIKITILVQEIQIVARKALEAFWIRAKNPKVNRLVCARH</sequence>
<dbReference type="OrthoDB" id="5839195at2759"/>
<dbReference type="Proteomes" id="UP000054047">
    <property type="component" value="Unassembled WGS sequence"/>
</dbReference>
<organism evidence="1 2">
    <name type="scientific">Ancylostoma duodenale</name>
    <dbReference type="NCBI Taxonomy" id="51022"/>
    <lineage>
        <taxon>Eukaryota</taxon>
        <taxon>Metazoa</taxon>
        <taxon>Ecdysozoa</taxon>
        <taxon>Nematoda</taxon>
        <taxon>Chromadorea</taxon>
        <taxon>Rhabditida</taxon>
        <taxon>Rhabditina</taxon>
        <taxon>Rhabditomorpha</taxon>
        <taxon>Strongyloidea</taxon>
        <taxon>Ancylostomatidae</taxon>
        <taxon>Ancylostomatinae</taxon>
        <taxon>Ancylostoma</taxon>
    </lineage>
</organism>
<keyword evidence="2" id="KW-1185">Reference proteome</keyword>
<proteinExistence type="predicted"/>
<gene>
    <name evidence="1" type="ORF">ANCDUO_15956</name>
</gene>
<accession>A0A0C2FZ79</accession>
<protein>
    <submittedName>
        <fullName evidence="1">Uncharacterized protein</fullName>
    </submittedName>
</protein>
<evidence type="ECO:0000313" key="2">
    <source>
        <dbReference type="Proteomes" id="UP000054047"/>
    </source>
</evidence>